<evidence type="ECO:0000313" key="2">
    <source>
        <dbReference type="Proteomes" id="UP001153387"/>
    </source>
</evidence>
<reference evidence="1 2" key="1">
    <citation type="submission" date="2022-10" db="EMBL/GenBank/DDBJ databases">
        <title>Comparative genomic analysis of Cohnella hashimotonis sp. nov., isolated from the International Space Station.</title>
        <authorList>
            <person name="Simpson A."/>
            <person name="Venkateswaran K."/>
        </authorList>
    </citation>
    <scope>NUCLEOTIDE SEQUENCE [LARGE SCALE GENOMIC DNA]</scope>
    <source>
        <strain evidence="1 2">DSM 18997</strain>
    </source>
</reference>
<evidence type="ECO:0000313" key="1">
    <source>
        <dbReference type="EMBL" id="MDG0794006.1"/>
    </source>
</evidence>
<proteinExistence type="predicted"/>
<accession>A0A9X4KLC9</accession>
<organism evidence="1 2">
    <name type="scientific">Cohnella ginsengisoli</name>
    <dbReference type="NCBI Taxonomy" id="425004"/>
    <lineage>
        <taxon>Bacteria</taxon>
        <taxon>Bacillati</taxon>
        <taxon>Bacillota</taxon>
        <taxon>Bacilli</taxon>
        <taxon>Bacillales</taxon>
        <taxon>Paenibacillaceae</taxon>
        <taxon>Cohnella</taxon>
    </lineage>
</organism>
<sequence length="119" mass="12698">MEDGAGTASVPGYRIVVKLTDASIRGGETIKVHLEKEASETDTMLVPSAAIHRDGDGAYVLVIEERQGPLGNAYYASRRSVSVKETGDGMSAVAGSLFEGDRMIVESEEPLSEGERVRI</sequence>
<name>A0A9X4KLC9_9BACL</name>
<dbReference type="Proteomes" id="UP001153387">
    <property type="component" value="Unassembled WGS sequence"/>
</dbReference>
<comment type="caution">
    <text evidence="1">The sequence shown here is derived from an EMBL/GenBank/DDBJ whole genome shotgun (WGS) entry which is preliminary data.</text>
</comment>
<dbReference type="EMBL" id="JAPDHZ010000006">
    <property type="protein sequence ID" value="MDG0794006.1"/>
    <property type="molecule type" value="Genomic_DNA"/>
</dbReference>
<keyword evidence="2" id="KW-1185">Reference proteome</keyword>
<dbReference type="RefSeq" id="WP_277567782.1">
    <property type="nucleotide sequence ID" value="NZ_JAPDHZ010000006.1"/>
</dbReference>
<evidence type="ECO:0008006" key="3">
    <source>
        <dbReference type="Google" id="ProtNLM"/>
    </source>
</evidence>
<protein>
    <recommendedName>
        <fullName evidence="3">RND efflux pump membrane fusion protein barrel-sandwich domain-containing protein</fullName>
    </recommendedName>
</protein>
<dbReference type="AlphaFoldDB" id="A0A9X4KLC9"/>
<gene>
    <name evidence="1" type="ORF">OMP38_26665</name>
</gene>
<dbReference type="Gene3D" id="2.40.420.20">
    <property type="match status" value="1"/>
</dbReference>